<sequence length="334" mass="39420">MKKKIVHYLSIIAVILLLLNVVLDLFKKKSFHPNAKELSRAEIENIFWKILDDYGIKANWVTKKKFSQADEDSIFYQFNVLLTEDIPIPLIIKDINNVIRKDISTYVSEEKKIFGDTELRIYSNEFLKLRANFIPDKNLKRDENEISFLIFDAMDLDEENLKSFLMSKLPINAVIVPSEDLSQKADSLSKYSKEYVLILNNDVTDTKMKLSQDFKKEILRASIENILNSFPKNKFVFVDESSTLFNSPIFNYVRDEFRKKNRPLIHMSECIKLNQSEDEIFSKLKFYLEDTINKRKIFYTDFNNFKKVTYMIDKFRKKGGKVLPISKSYLKDRN</sequence>
<evidence type="ECO:0000313" key="2">
    <source>
        <dbReference type="EMBL" id="MDF1610843.1"/>
    </source>
</evidence>
<feature type="transmembrane region" description="Helical" evidence="1">
    <location>
        <begin position="6"/>
        <end position="26"/>
    </location>
</feature>
<keyword evidence="3" id="KW-1185">Reference proteome</keyword>
<name>A0AAE3TB17_9BACT</name>
<comment type="caution">
    <text evidence="2">The sequence shown here is derived from an EMBL/GenBank/DDBJ whole genome shotgun (WGS) entry which is preliminary data.</text>
</comment>
<evidence type="ECO:0000313" key="3">
    <source>
        <dbReference type="Proteomes" id="UP001221302"/>
    </source>
</evidence>
<organism evidence="2 3">
    <name type="scientific">Stygiobacter electus</name>
    <dbReference type="NCBI Taxonomy" id="3032292"/>
    <lineage>
        <taxon>Bacteria</taxon>
        <taxon>Pseudomonadati</taxon>
        <taxon>Ignavibacteriota</taxon>
        <taxon>Ignavibacteria</taxon>
        <taxon>Ignavibacteriales</taxon>
        <taxon>Melioribacteraceae</taxon>
        <taxon>Stygiobacter</taxon>
    </lineage>
</organism>
<gene>
    <name evidence="2" type="ORF">P0M35_01650</name>
</gene>
<protein>
    <submittedName>
        <fullName evidence="2">Uncharacterized protein</fullName>
    </submittedName>
</protein>
<keyword evidence="1" id="KW-0472">Membrane</keyword>
<dbReference type="RefSeq" id="WP_321534610.1">
    <property type="nucleotide sequence ID" value="NZ_JARGDL010000002.1"/>
</dbReference>
<dbReference type="EMBL" id="JARGDL010000002">
    <property type="protein sequence ID" value="MDF1610843.1"/>
    <property type="molecule type" value="Genomic_DNA"/>
</dbReference>
<reference evidence="2" key="1">
    <citation type="submission" date="2023-03" db="EMBL/GenBank/DDBJ databases">
        <title>Stygiobacter electus gen. nov., sp. nov., facultatively anaerobic thermotolerant bacterium of the class Ignavibacteria from a well of Yessentuki mineral water deposit.</title>
        <authorList>
            <person name="Podosokorskaya O.A."/>
            <person name="Elcheninov A.G."/>
            <person name="Petrova N.F."/>
            <person name="Zavarzina D.G."/>
            <person name="Kublanov I.V."/>
            <person name="Merkel A.Y."/>
        </authorList>
    </citation>
    <scope>NUCLEOTIDE SEQUENCE</scope>
    <source>
        <strain evidence="2">09-Me</strain>
    </source>
</reference>
<dbReference type="AlphaFoldDB" id="A0AAE3TB17"/>
<proteinExistence type="predicted"/>
<accession>A0AAE3TB17</accession>
<evidence type="ECO:0000256" key="1">
    <source>
        <dbReference type="SAM" id="Phobius"/>
    </source>
</evidence>
<keyword evidence="1" id="KW-0812">Transmembrane</keyword>
<dbReference type="Proteomes" id="UP001221302">
    <property type="component" value="Unassembled WGS sequence"/>
</dbReference>
<keyword evidence="1" id="KW-1133">Transmembrane helix</keyword>